<dbReference type="Gene3D" id="3.20.20.140">
    <property type="entry name" value="Metal-dependent hydrolases"/>
    <property type="match status" value="1"/>
</dbReference>
<dbReference type="GO" id="GO:0006508">
    <property type="term" value="P:proteolysis"/>
    <property type="evidence" value="ECO:0007669"/>
    <property type="project" value="InterPro"/>
</dbReference>
<dbReference type="PROSITE" id="PS51365">
    <property type="entry name" value="RENAL_DIPEPTIDASE_2"/>
    <property type="match status" value="1"/>
</dbReference>
<dbReference type="InterPro" id="IPR008257">
    <property type="entry name" value="Pept_M19"/>
</dbReference>
<dbReference type="RefSeq" id="WP_254758991.1">
    <property type="nucleotide sequence ID" value="NZ_JANCLT010000005.1"/>
</dbReference>
<protein>
    <submittedName>
        <fullName evidence="1">Dipeptidase</fullName>
    </submittedName>
</protein>
<keyword evidence="2" id="KW-1185">Reference proteome</keyword>
<dbReference type="PANTHER" id="PTHR10443:SF12">
    <property type="entry name" value="DIPEPTIDASE"/>
    <property type="match status" value="1"/>
</dbReference>
<sequence length="306" mass="34663">MTIFDAHCDVLWQLWRKKRSFTDDPSLHINWNGLRDTGAKLQCFAIYVPEEVPVEQRFHVALEMVDLFYTEVLGKHPQLRLVQTKKDAEALQQGEVGALLTLEGCDAIGSNLNYLRILYRLGVRSVGLTWNYSNAVADGIKKPRGAGLSSFGRQVVEQLNAYRLWTDVSHVSVRGFWDVMETALYPIASHSNCLSLCSHPRNLTDEQITALIQRNGMIGVTFVPMFLRDESPAHLEDVLRHLEHICALGGAKHVGFGSDFDGIEETVVGLESYRGYDMLKNELMKRYSAEQAADFLCNNFMRHIPF</sequence>
<reference evidence="1" key="1">
    <citation type="submission" date="2022-07" db="EMBL/GenBank/DDBJ databases">
        <authorList>
            <person name="Li W.-J."/>
            <person name="Deng Q.-Q."/>
        </authorList>
    </citation>
    <scope>NUCLEOTIDE SEQUENCE</scope>
    <source>
        <strain evidence="1">SYSU M60031</strain>
    </source>
</reference>
<dbReference type="GO" id="GO:0070573">
    <property type="term" value="F:metallodipeptidase activity"/>
    <property type="evidence" value="ECO:0007669"/>
    <property type="project" value="InterPro"/>
</dbReference>
<name>A0AA42BPS7_9BACI</name>
<dbReference type="AlphaFoldDB" id="A0AA42BPS7"/>
<dbReference type="InterPro" id="IPR032466">
    <property type="entry name" value="Metal_Hydrolase"/>
</dbReference>
<dbReference type="Proteomes" id="UP001156102">
    <property type="component" value="Unassembled WGS sequence"/>
</dbReference>
<gene>
    <name evidence="1" type="ORF">NK662_11030</name>
</gene>
<dbReference type="CDD" id="cd01301">
    <property type="entry name" value="rDP_like"/>
    <property type="match status" value="1"/>
</dbReference>
<dbReference type="SUPFAM" id="SSF51556">
    <property type="entry name" value="Metallo-dependent hydrolases"/>
    <property type="match status" value="1"/>
</dbReference>
<dbReference type="Pfam" id="PF01244">
    <property type="entry name" value="Peptidase_M19"/>
    <property type="match status" value="1"/>
</dbReference>
<dbReference type="EMBL" id="JANCLT010000005">
    <property type="protein sequence ID" value="MCP8969072.1"/>
    <property type="molecule type" value="Genomic_DNA"/>
</dbReference>
<accession>A0AA42BPS7</accession>
<comment type="caution">
    <text evidence="1">The sequence shown here is derived from an EMBL/GenBank/DDBJ whole genome shotgun (WGS) entry which is preliminary data.</text>
</comment>
<evidence type="ECO:0000313" key="2">
    <source>
        <dbReference type="Proteomes" id="UP001156102"/>
    </source>
</evidence>
<proteinExistence type="predicted"/>
<dbReference type="PANTHER" id="PTHR10443">
    <property type="entry name" value="MICROSOMAL DIPEPTIDASE"/>
    <property type="match status" value="1"/>
</dbReference>
<evidence type="ECO:0000313" key="1">
    <source>
        <dbReference type="EMBL" id="MCP8969072.1"/>
    </source>
</evidence>
<organism evidence="1 2">
    <name type="scientific">Ectobacillus ponti</name>
    <dbReference type="NCBI Taxonomy" id="2961894"/>
    <lineage>
        <taxon>Bacteria</taxon>
        <taxon>Bacillati</taxon>
        <taxon>Bacillota</taxon>
        <taxon>Bacilli</taxon>
        <taxon>Bacillales</taxon>
        <taxon>Bacillaceae</taxon>
        <taxon>Ectobacillus</taxon>
    </lineage>
</organism>